<gene>
    <name evidence="1" type="ORF">ElyMa_004515800</name>
</gene>
<keyword evidence="2" id="KW-1185">Reference proteome</keyword>
<protein>
    <submittedName>
        <fullName evidence="1">Uncharacterized protein</fullName>
    </submittedName>
</protein>
<dbReference type="AlphaFoldDB" id="A0AAV4HM61"/>
<evidence type="ECO:0000313" key="2">
    <source>
        <dbReference type="Proteomes" id="UP000762676"/>
    </source>
</evidence>
<reference evidence="1 2" key="1">
    <citation type="journal article" date="2021" name="Elife">
        <title>Chloroplast acquisition without the gene transfer in kleptoplastic sea slugs, Plakobranchus ocellatus.</title>
        <authorList>
            <person name="Maeda T."/>
            <person name="Takahashi S."/>
            <person name="Yoshida T."/>
            <person name="Shimamura S."/>
            <person name="Takaki Y."/>
            <person name="Nagai Y."/>
            <person name="Toyoda A."/>
            <person name="Suzuki Y."/>
            <person name="Arimoto A."/>
            <person name="Ishii H."/>
            <person name="Satoh N."/>
            <person name="Nishiyama T."/>
            <person name="Hasebe M."/>
            <person name="Maruyama T."/>
            <person name="Minagawa J."/>
            <person name="Obokata J."/>
            <person name="Shigenobu S."/>
        </authorList>
    </citation>
    <scope>NUCLEOTIDE SEQUENCE [LARGE SCALE GENOMIC DNA]</scope>
</reference>
<comment type="caution">
    <text evidence="1">The sequence shown here is derived from an EMBL/GenBank/DDBJ whole genome shotgun (WGS) entry which is preliminary data.</text>
</comment>
<evidence type="ECO:0000313" key="1">
    <source>
        <dbReference type="EMBL" id="GFR98966.1"/>
    </source>
</evidence>
<accession>A0AAV4HM61</accession>
<name>A0AAV4HM61_9GAST</name>
<proteinExistence type="predicted"/>
<organism evidence="1 2">
    <name type="scientific">Elysia marginata</name>
    <dbReference type="NCBI Taxonomy" id="1093978"/>
    <lineage>
        <taxon>Eukaryota</taxon>
        <taxon>Metazoa</taxon>
        <taxon>Spiralia</taxon>
        <taxon>Lophotrochozoa</taxon>
        <taxon>Mollusca</taxon>
        <taxon>Gastropoda</taxon>
        <taxon>Heterobranchia</taxon>
        <taxon>Euthyneura</taxon>
        <taxon>Panpulmonata</taxon>
        <taxon>Sacoglossa</taxon>
        <taxon>Placobranchoidea</taxon>
        <taxon>Plakobranchidae</taxon>
        <taxon>Elysia</taxon>
    </lineage>
</organism>
<sequence length="105" mass="11743">MSSSLVNVFGRPDYGSSAFFKPNRLCGLAVKHSLRDREVRGSISRRVKPGTLKLVSAAVPPSVWHYGFSVVWSVRCHDNVTVCGIRKHSLHHSVAARFNCPQRRL</sequence>
<dbReference type="EMBL" id="BMAT01009118">
    <property type="protein sequence ID" value="GFR98966.1"/>
    <property type="molecule type" value="Genomic_DNA"/>
</dbReference>
<dbReference type="Proteomes" id="UP000762676">
    <property type="component" value="Unassembled WGS sequence"/>
</dbReference>